<dbReference type="AlphaFoldDB" id="A0A923LJU6"/>
<evidence type="ECO:0000313" key="2">
    <source>
        <dbReference type="EMBL" id="MBC5690041.1"/>
    </source>
</evidence>
<dbReference type="Proteomes" id="UP000652477">
    <property type="component" value="Unassembled WGS sequence"/>
</dbReference>
<dbReference type="InterPro" id="IPR052519">
    <property type="entry name" value="Euk-type_GlcNAc_Kinase"/>
</dbReference>
<dbReference type="InterPro" id="IPR002731">
    <property type="entry name" value="ATPase_BadF"/>
</dbReference>
<feature type="domain" description="ATPase BadF/BadG/BcrA/BcrD type" evidence="1">
    <location>
        <begin position="4"/>
        <end position="294"/>
    </location>
</feature>
<gene>
    <name evidence="2" type="ORF">H8S37_14075</name>
</gene>
<dbReference type="SUPFAM" id="SSF53067">
    <property type="entry name" value="Actin-like ATPase domain"/>
    <property type="match status" value="2"/>
</dbReference>
<comment type="caution">
    <text evidence="2">The sequence shown here is derived from an EMBL/GenBank/DDBJ whole genome shotgun (WGS) entry which is preliminary data.</text>
</comment>
<dbReference type="InterPro" id="IPR043129">
    <property type="entry name" value="ATPase_NBD"/>
</dbReference>
<dbReference type="PANTHER" id="PTHR43190:SF3">
    <property type="entry name" value="N-ACETYL-D-GLUCOSAMINE KINASE"/>
    <property type="match status" value="1"/>
</dbReference>
<keyword evidence="3" id="KW-1185">Reference proteome</keyword>
<sequence>MHFLGIDGGGTKTDFLLLNEEGNTVRQRRIGTISYKQIGMDNTVWVLRENIKEILGGIQEKVYICIAFPNWGESAGNDILFSQRLHEITSFPVKVVNDSMAGWAGSLGLQEGINLVAGTGSIAYGRNKNGEEARAGGWCELFSDEGSCYWLGIKALELFTKESDGRAEKGTLLEIFRAYFCLKEDFDIIDIFEKEYKNDRTKIASIQKQLYQAAVSGDVEAQKLYISAAQELAVLIKTVYRKLKFQMEIAVSYSGGLFHARELILNPLQEQLAASGLYLCMPKYMPVQGAALLAAWEYRKEEAFIERLLKGLKA</sequence>
<evidence type="ECO:0000313" key="3">
    <source>
        <dbReference type="Proteomes" id="UP000652477"/>
    </source>
</evidence>
<protein>
    <recommendedName>
        <fullName evidence="1">ATPase BadF/BadG/BcrA/BcrD type domain-containing protein</fullName>
    </recommendedName>
</protein>
<dbReference type="CDD" id="cd24007">
    <property type="entry name" value="ASKHA_NBD_eukNAGK-like"/>
    <property type="match status" value="1"/>
</dbReference>
<dbReference type="EMBL" id="JACOPF010000003">
    <property type="protein sequence ID" value="MBC5690041.1"/>
    <property type="molecule type" value="Genomic_DNA"/>
</dbReference>
<name>A0A923LJU6_9FIRM</name>
<dbReference type="Pfam" id="PF01869">
    <property type="entry name" value="BcrAD_BadFG"/>
    <property type="match status" value="1"/>
</dbReference>
<reference evidence="2" key="1">
    <citation type="submission" date="2020-08" db="EMBL/GenBank/DDBJ databases">
        <title>Genome public.</title>
        <authorList>
            <person name="Liu C."/>
            <person name="Sun Q."/>
        </authorList>
    </citation>
    <scope>NUCLEOTIDE SEQUENCE</scope>
    <source>
        <strain evidence="2">NSJ-55</strain>
    </source>
</reference>
<evidence type="ECO:0000259" key="1">
    <source>
        <dbReference type="Pfam" id="PF01869"/>
    </source>
</evidence>
<accession>A0A923LJU6</accession>
<dbReference type="PANTHER" id="PTHR43190">
    <property type="entry name" value="N-ACETYL-D-GLUCOSAMINE KINASE"/>
    <property type="match status" value="1"/>
</dbReference>
<proteinExistence type="predicted"/>
<dbReference type="RefSeq" id="WP_186876691.1">
    <property type="nucleotide sequence ID" value="NZ_JACOPF010000003.1"/>
</dbReference>
<dbReference type="Gene3D" id="3.30.420.40">
    <property type="match status" value="2"/>
</dbReference>
<organism evidence="2 3">
    <name type="scientific">Mediterraneibacter hominis</name>
    <dbReference type="NCBI Taxonomy" id="2763054"/>
    <lineage>
        <taxon>Bacteria</taxon>
        <taxon>Bacillati</taxon>
        <taxon>Bacillota</taxon>
        <taxon>Clostridia</taxon>
        <taxon>Lachnospirales</taxon>
        <taxon>Lachnospiraceae</taxon>
        <taxon>Mediterraneibacter</taxon>
    </lineage>
</organism>